<accession>A0ABS4J7N9</accession>
<dbReference type="EMBL" id="JAGGLB010000040">
    <property type="protein sequence ID" value="MBP1995862.1"/>
    <property type="molecule type" value="Genomic_DNA"/>
</dbReference>
<proteinExistence type="predicted"/>
<organism evidence="1 2">
    <name type="scientific">Paenibacillus eucommiae</name>
    <dbReference type="NCBI Taxonomy" id="1355755"/>
    <lineage>
        <taxon>Bacteria</taxon>
        <taxon>Bacillati</taxon>
        <taxon>Bacillota</taxon>
        <taxon>Bacilli</taxon>
        <taxon>Bacillales</taxon>
        <taxon>Paenibacillaceae</taxon>
        <taxon>Paenibacillus</taxon>
    </lineage>
</organism>
<comment type="caution">
    <text evidence="1">The sequence shown here is derived from an EMBL/GenBank/DDBJ whole genome shotgun (WGS) entry which is preliminary data.</text>
</comment>
<evidence type="ECO:0000313" key="1">
    <source>
        <dbReference type="EMBL" id="MBP1995862.1"/>
    </source>
</evidence>
<evidence type="ECO:0000313" key="2">
    <source>
        <dbReference type="Proteomes" id="UP001519287"/>
    </source>
</evidence>
<dbReference type="Proteomes" id="UP001519287">
    <property type="component" value="Unassembled WGS sequence"/>
</dbReference>
<gene>
    <name evidence="1" type="ORF">J2Z66_007504</name>
</gene>
<protein>
    <submittedName>
        <fullName evidence="1">Uncharacterized protein</fullName>
    </submittedName>
</protein>
<keyword evidence="2" id="KW-1185">Reference proteome</keyword>
<sequence length="37" mass="4061">MPGSLLLVEGWTKITANASNTLGSDWIEHRILVDHKG</sequence>
<name>A0ABS4J7N9_9BACL</name>
<reference evidence="1 2" key="1">
    <citation type="submission" date="2021-03" db="EMBL/GenBank/DDBJ databases">
        <title>Genomic Encyclopedia of Type Strains, Phase IV (KMG-IV): sequencing the most valuable type-strain genomes for metagenomic binning, comparative biology and taxonomic classification.</title>
        <authorList>
            <person name="Goeker M."/>
        </authorList>
    </citation>
    <scope>NUCLEOTIDE SEQUENCE [LARGE SCALE GENOMIC DNA]</scope>
    <source>
        <strain evidence="1 2">DSM 26048</strain>
    </source>
</reference>